<keyword evidence="3" id="KW-1185">Reference proteome</keyword>
<dbReference type="Gene3D" id="3.40.50.300">
    <property type="entry name" value="P-loop containing nucleotide triphosphate hydrolases"/>
    <property type="match status" value="1"/>
</dbReference>
<dbReference type="SUPFAM" id="SSF52540">
    <property type="entry name" value="P-loop containing nucleoside triphosphate hydrolases"/>
    <property type="match status" value="1"/>
</dbReference>
<accession>A1VQX4</accession>
<proteinExistence type="predicted"/>
<keyword evidence="1" id="KW-1133">Transmembrane helix</keyword>
<protein>
    <recommendedName>
        <fullName evidence="4">Dynamin family protein</fullName>
    </recommendedName>
</protein>
<evidence type="ECO:0000313" key="3">
    <source>
        <dbReference type="Proteomes" id="UP000000644"/>
    </source>
</evidence>
<keyword evidence="1" id="KW-0812">Transmembrane</keyword>
<feature type="transmembrane region" description="Helical" evidence="1">
    <location>
        <begin position="480"/>
        <end position="500"/>
    </location>
</feature>
<name>A1VQX4_POLNA</name>
<evidence type="ECO:0008006" key="4">
    <source>
        <dbReference type="Google" id="ProtNLM"/>
    </source>
</evidence>
<keyword evidence="1" id="KW-0472">Membrane</keyword>
<feature type="transmembrane region" description="Helical" evidence="1">
    <location>
        <begin position="506"/>
        <end position="526"/>
    </location>
</feature>
<dbReference type="KEGG" id="pna:Pnap_2750"/>
<dbReference type="STRING" id="365044.Pnap_2750"/>
<dbReference type="EMBL" id="CP000529">
    <property type="protein sequence ID" value="ABM38052.1"/>
    <property type="molecule type" value="Genomic_DNA"/>
</dbReference>
<dbReference type="AlphaFoldDB" id="A1VQX4"/>
<sequence>MHKTHTTTRSDLLQTFASVESRFAAAKQNIAQKENNFISSLDELKKRLKAASKKALSTDFNSENPLNQCLTAYVAALNESVLEWGKGVKGYARGTEFRAKCGDSLLVFVYGKVKSGKSSLGNYIAWGQSDPTSQLVRAMPQPHPKFDVHAQSGVAGGDEKNEAATNHIFKVGALETTSSIQSFSLPGLTWVDSPGIHSMHDDINGTLARDYVKSADLVVFAMQSQSPGRASDIEVIRDLVDDGKHLLVLLTGSDLTAEDEDENGELIKMLVMKQPKDRQSQIEYVEKELEIIKHSNRIVSKVLPISVKFAEENGDDLVKFSDSGLSAFFDMLSEIARGNGVKMKLEAPMVNLRVFGKQLQSSQDVLCSRLNNLAAMIKSEKSQLQQAEMFAIADVKRAIGAEILFAIEKFRGNSKKISNYLNMRFEKIAMQRVQEELTAIFSRIDGAVNKFMDASAVRDLPGFEDKYKEFAISNVGKGRALGGGAGGVAGAAAAVAIYNWWNPVGWVAAVGALAAGAVAATGITAVGSDIGGSMAGVEKYQERIGDNLEDVEKAAHAIYSAASEKMVAQAFTGHLYPMFQVLEIFVADSQVALDAFKHTVQQEIMQ</sequence>
<dbReference type="HOGENOM" id="CLU_460736_0_0_4"/>
<evidence type="ECO:0000313" key="2">
    <source>
        <dbReference type="EMBL" id="ABM38052.1"/>
    </source>
</evidence>
<dbReference type="InterPro" id="IPR027417">
    <property type="entry name" value="P-loop_NTPase"/>
</dbReference>
<organism evidence="2 3">
    <name type="scientific">Polaromonas naphthalenivorans (strain CJ2)</name>
    <dbReference type="NCBI Taxonomy" id="365044"/>
    <lineage>
        <taxon>Bacteria</taxon>
        <taxon>Pseudomonadati</taxon>
        <taxon>Pseudomonadota</taxon>
        <taxon>Betaproteobacteria</taxon>
        <taxon>Burkholderiales</taxon>
        <taxon>Comamonadaceae</taxon>
        <taxon>Polaromonas</taxon>
    </lineage>
</organism>
<gene>
    <name evidence="2" type="ordered locus">Pnap_2750</name>
</gene>
<reference evidence="3" key="1">
    <citation type="journal article" date="2009" name="Environ. Microbiol.">
        <title>The genome of Polaromonas naphthalenivorans strain CJ2, isolated from coal tar-contaminated sediment, reveals physiological and metabolic versatility and evolution through extensive horizontal gene transfer.</title>
        <authorList>
            <person name="Yagi J.M."/>
            <person name="Sims D."/>
            <person name="Brettin T."/>
            <person name="Bruce D."/>
            <person name="Madsen E.L."/>
        </authorList>
    </citation>
    <scope>NUCLEOTIDE SEQUENCE [LARGE SCALE GENOMIC DNA]</scope>
    <source>
        <strain evidence="3">CJ2</strain>
    </source>
</reference>
<dbReference type="eggNOG" id="COG0699">
    <property type="taxonomic scope" value="Bacteria"/>
</dbReference>
<dbReference type="Proteomes" id="UP000000644">
    <property type="component" value="Chromosome"/>
</dbReference>
<evidence type="ECO:0000256" key="1">
    <source>
        <dbReference type="SAM" id="Phobius"/>
    </source>
</evidence>